<dbReference type="CDD" id="cd06223">
    <property type="entry name" value="PRTases_typeI"/>
    <property type="match status" value="1"/>
</dbReference>
<evidence type="ECO:0000313" key="2">
    <source>
        <dbReference type="EMBL" id="CAB4927814.1"/>
    </source>
</evidence>
<organism evidence="2">
    <name type="scientific">freshwater metagenome</name>
    <dbReference type="NCBI Taxonomy" id="449393"/>
    <lineage>
        <taxon>unclassified sequences</taxon>
        <taxon>metagenomes</taxon>
        <taxon>ecological metagenomes</taxon>
    </lineage>
</organism>
<reference evidence="2" key="1">
    <citation type="submission" date="2020-05" db="EMBL/GenBank/DDBJ databases">
        <authorList>
            <person name="Chiriac C."/>
            <person name="Salcher M."/>
            <person name="Ghai R."/>
            <person name="Kavagutti S V."/>
        </authorList>
    </citation>
    <scope>NUCLEOTIDE SEQUENCE</scope>
</reference>
<dbReference type="Gene3D" id="3.40.50.2020">
    <property type="match status" value="1"/>
</dbReference>
<dbReference type="InterPro" id="IPR029057">
    <property type="entry name" value="PRTase-like"/>
</dbReference>
<dbReference type="InterPro" id="IPR000836">
    <property type="entry name" value="PRTase_dom"/>
</dbReference>
<name>A0A6J7IBH0_9ZZZZ</name>
<protein>
    <submittedName>
        <fullName evidence="2">Unannotated protein</fullName>
    </submittedName>
</protein>
<dbReference type="EMBL" id="CAFBMZ010000047">
    <property type="protein sequence ID" value="CAB4927814.1"/>
    <property type="molecule type" value="Genomic_DNA"/>
</dbReference>
<evidence type="ECO:0000256" key="1">
    <source>
        <dbReference type="ARBA" id="ARBA00008007"/>
    </source>
</evidence>
<dbReference type="PANTHER" id="PTHR47505:SF1">
    <property type="entry name" value="DNA UTILIZATION PROTEIN YHGH"/>
    <property type="match status" value="1"/>
</dbReference>
<dbReference type="CDD" id="cd20335">
    <property type="entry name" value="BRcat_RBR"/>
    <property type="match status" value="1"/>
</dbReference>
<dbReference type="AlphaFoldDB" id="A0A6J7IBH0"/>
<dbReference type="InterPro" id="IPR051910">
    <property type="entry name" value="ComF/GntX_DNA_util-trans"/>
</dbReference>
<accession>A0A6J7IBH0</accession>
<comment type="similarity">
    <text evidence="1">Belongs to the ComF/GntX family.</text>
</comment>
<gene>
    <name evidence="2" type="ORF">UFOPK3684_00784</name>
</gene>
<proteinExistence type="inferred from homology"/>
<dbReference type="SUPFAM" id="SSF53271">
    <property type="entry name" value="PRTase-like"/>
    <property type="match status" value="1"/>
</dbReference>
<sequence>MRSNDGFSQLLFPTRCFGCNTLGLSICSSCRQEWHPHYYLTHVSGMNIHSAIVYSSTASKIILSAKENGLRAADELISNAIIHVLKRADFSHRSIRLIPIPSSLSARRRRGRSFIVDIAKEVSLATGYPSVDALELVRKVQDQTGLHARARAINMNGAFAIKSGAYPRGDLILIDDVVTTGATLGEAARALSARGFHVLGSVTACVAQPLR</sequence>
<dbReference type="PANTHER" id="PTHR47505">
    <property type="entry name" value="DNA UTILIZATION PROTEIN YHGH"/>
    <property type="match status" value="1"/>
</dbReference>